<proteinExistence type="predicted"/>
<sequence length="244" mass="28392">MKLVFARSEVTVFDDKNNATFYRFGSGNPFKNIVQKLCCSGFKPDIPETKTRQRDGPPHVDEHPRKEATPKQVTRVSKVPRMRKVKKVLTESNILGICQEQRYREKFKRTGIPLSPLIQKESSDKVEQEEKVVTPSPYRKEAGVPFDIDLNIEQRNELVHTILNDKALIDRKLVRARVLCNRLATENTPTYEVPSDETTSRNLIKDVMRYIRKAERDIGHPKPLSKHQLKRSEVNLKYLRKEKQ</sequence>
<feature type="region of interest" description="Disordered" evidence="1">
    <location>
        <begin position="45"/>
        <end position="73"/>
    </location>
</feature>
<dbReference type="Proteomes" id="UP000886998">
    <property type="component" value="Unassembled WGS sequence"/>
</dbReference>
<comment type="caution">
    <text evidence="2">The sequence shown here is derived from an EMBL/GenBank/DDBJ whole genome shotgun (WGS) entry which is preliminary data.</text>
</comment>
<reference evidence="2" key="1">
    <citation type="submission" date="2020-08" db="EMBL/GenBank/DDBJ databases">
        <title>Multicomponent nature underlies the extraordinary mechanical properties of spider dragline silk.</title>
        <authorList>
            <person name="Kono N."/>
            <person name="Nakamura H."/>
            <person name="Mori M."/>
            <person name="Yoshida Y."/>
            <person name="Ohtoshi R."/>
            <person name="Malay A.D."/>
            <person name="Moran D.A.P."/>
            <person name="Tomita M."/>
            <person name="Numata K."/>
            <person name="Arakawa K."/>
        </authorList>
    </citation>
    <scope>NUCLEOTIDE SEQUENCE</scope>
</reference>
<dbReference type="AlphaFoldDB" id="A0A8X6XWC5"/>
<gene>
    <name evidence="2" type="ORF">TNIN_164831</name>
</gene>
<evidence type="ECO:0000313" key="3">
    <source>
        <dbReference type="Proteomes" id="UP000886998"/>
    </source>
</evidence>
<evidence type="ECO:0000313" key="2">
    <source>
        <dbReference type="EMBL" id="GFY59909.1"/>
    </source>
</evidence>
<accession>A0A8X6XWC5</accession>
<keyword evidence="3" id="KW-1185">Reference proteome</keyword>
<protein>
    <submittedName>
        <fullName evidence="2">Uncharacterized protein</fullName>
    </submittedName>
</protein>
<organism evidence="2 3">
    <name type="scientific">Trichonephila inaurata madagascariensis</name>
    <dbReference type="NCBI Taxonomy" id="2747483"/>
    <lineage>
        <taxon>Eukaryota</taxon>
        <taxon>Metazoa</taxon>
        <taxon>Ecdysozoa</taxon>
        <taxon>Arthropoda</taxon>
        <taxon>Chelicerata</taxon>
        <taxon>Arachnida</taxon>
        <taxon>Araneae</taxon>
        <taxon>Araneomorphae</taxon>
        <taxon>Entelegynae</taxon>
        <taxon>Araneoidea</taxon>
        <taxon>Nephilidae</taxon>
        <taxon>Trichonephila</taxon>
        <taxon>Trichonephila inaurata</taxon>
    </lineage>
</organism>
<dbReference type="EMBL" id="BMAV01012881">
    <property type="protein sequence ID" value="GFY59909.1"/>
    <property type="molecule type" value="Genomic_DNA"/>
</dbReference>
<evidence type="ECO:0000256" key="1">
    <source>
        <dbReference type="SAM" id="MobiDB-lite"/>
    </source>
</evidence>
<feature type="compositionally biased region" description="Basic and acidic residues" evidence="1">
    <location>
        <begin position="45"/>
        <end position="69"/>
    </location>
</feature>
<name>A0A8X6XWC5_9ARAC</name>